<dbReference type="OrthoDB" id="2019491at2759"/>
<evidence type="ECO:0000259" key="5">
    <source>
        <dbReference type="PROSITE" id="PS00745"/>
    </source>
</evidence>
<dbReference type="InterPro" id="IPR005139">
    <property type="entry name" value="PCRF"/>
</dbReference>
<organism evidence="6 7">
    <name type="scientific">Toxoplasma gondii GAB2-2007-GAL-DOM2</name>
    <dbReference type="NCBI Taxonomy" id="1130820"/>
    <lineage>
        <taxon>Eukaryota</taxon>
        <taxon>Sar</taxon>
        <taxon>Alveolata</taxon>
        <taxon>Apicomplexa</taxon>
        <taxon>Conoidasida</taxon>
        <taxon>Coccidia</taxon>
        <taxon>Eucoccidiorida</taxon>
        <taxon>Eimeriorina</taxon>
        <taxon>Sarcocystidae</taxon>
        <taxon>Toxoplasma</taxon>
    </lineage>
</organism>
<evidence type="ECO:0000256" key="2">
    <source>
        <dbReference type="ARBA" id="ARBA00022481"/>
    </source>
</evidence>
<sequence>MLGLCRRFASLREVRNIWREDATEEGDRISRRHCRHMRLHLQNPASLSPSSPFSSLSPSFSPSFSPSYLPRQARTSSPFVSGELPLSDPWPSLSSCPHSWLPPLSFSRSASSPLRPSSPSVSLSSSFRSVSTRSQPRSFPSLLSSSRAVAVSPRSSVFSRTPSWTLQRERRQFSSSPSLPSSLLSVRLHLASSCPHSRPRRSLSTRTGAADLPRERLTAGDVHLLEALLRTVRQEKLNLPAEQSQATSADAVPVPEAGALLATRTGALWCTDTPGARGSGGSRPTHRAQFQLLASIFSEALLSSLEAFLESRKEKEVLTQLLVDSHEALCSKRGASEEELGESEGNACSSSFSGRGDPTGLAVLAEREKEEAKSGEPRESSSRLQSRATEDLEEEIPAFLTDDPDWVAAHLEACRNEELFLADFYLRRGTLRQGLAQVREACSAPAREKEKKNAQEEKRDKSMIFDPENDEQALQGDAVLEIQAGVGGEDAALFSRDLLGMYEAFSLARGWVFRVLDIQETEKGGYRRASAQVEGPDAFRLLSLEAGIHRVQRVPPTEARGRMQTSATAVTVLPRSGNLEDKIDLSPPTLKIDFMRASGPGGQSVNKSETAVRITHKPTGVSVHCMRTQSQMENKSLALELLRAQLLQQLMRQASEERGRALDAQKGSKDRSEKIRTYNFQRDVVTDHRCRMHVNGVEEFLDSSDGLFEIHEVLKRQREDMQLAGLLEEIRSTLAMLGTSRDCR</sequence>
<dbReference type="VEuPathDB" id="ToxoDB:TGDOM2_314270"/>
<feature type="compositionally biased region" description="Basic and acidic residues" evidence="4">
    <location>
        <begin position="365"/>
        <end position="381"/>
    </location>
</feature>
<dbReference type="GO" id="GO:0016787">
    <property type="term" value="F:hydrolase activity"/>
    <property type="evidence" value="ECO:0007669"/>
    <property type="project" value="UniProtKB-KW"/>
</dbReference>
<feature type="domain" description="Prokaryotic-type class I peptide chain release factors" evidence="5">
    <location>
        <begin position="596"/>
        <end position="612"/>
    </location>
</feature>
<dbReference type="SMART" id="SM00937">
    <property type="entry name" value="PCRF"/>
    <property type="match status" value="1"/>
</dbReference>
<comment type="caution">
    <text evidence="6">The sequence shown here is derived from an EMBL/GenBank/DDBJ whole genome shotgun (WGS) entry which is preliminary data.</text>
</comment>
<dbReference type="PANTHER" id="PTHR43804:SF7">
    <property type="entry name" value="LD18447P"/>
    <property type="match status" value="1"/>
</dbReference>
<keyword evidence="6" id="KW-0378">Hydrolase</keyword>
<proteinExistence type="inferred from homology"/>
<evidence type="ECO:0000256" key="3">
    <source>
        <dbReference type="ARBA" id="ARBA00022917"/>
    </source>
</evidence>
<dbReference type="Pfam" id="PF03462">
    <property type="entry name" value="PCRF"/>
    <property type="match status" value="1"/>
</dbReference>
<dbReference type="Gene3D" id="3.30.70.1660">
    <property type="match status" value="1"/>
</dbReference>
<dbReference type="PANTHER" id="PTHR43804">
    <property type="entry name" value="LD18447P"/>
    <property type="match status" value="1"/>
</dbReference>
<feature type="region of interest" description="Disordered" evidence="4">
    <location>
        <begin position="112"/>
        <end position="140"/>
    </location>
</feature>
<dbReference type="Pfam" id="PF00472">
    <property type="entry name" value="RF-1"/>
    <property type="match status" value="1"/>
</dbReference>
<dbReference type="GO" id="GO:0005737">
    <property type="term" value="C:cytoplasm"/>
    <property type="evidence" value="ECO:0007669"/>
    <property type="project" value="UniProtKB-ARBA"/>
</dbReference>
<dbReference type="InterPro" id="IPR050057">
    <property type="entry name" value="Prokaryotic/Mito_RF"/>
</dbReference>
<dbReference type="SUPFAM" id="SSF75620">
    <property type="entry name" value="Release factor"/>
    <property type="match status" value="1"/>
</dbReference>
<feature type="compositionally biased region" description="Basic and acidic residues" evidence="4">
    <location>
        <begin position="446"/>
        <end position="463"/>
    </location>
</feature>
<name>A0A086JZM8_TOXGO</name>
<dbReference type="AlphaFoldDB" id="A0A086JZM8"/>
<dbReference type="Gene3D" id="3.30.160.20">
    <property type="match status" value="1"/>
</dbReference>
<dbReference type="GO" id="GO:0003747">
    <property type="term" value="F:translation release factor activity"/>
    <property type="evidence" value="ECO:0007669"/>
    <property type="project" value="InterPro"/>
</dbReference>
<dbReference type="PROSITE" id="PS00745">
    <property type="entry name" value="RF_PROK_I"/>
    <property type="match status" value="1"/>
</dbReference>
<evidence type="ECO:0000256" key="4">
    <source>
        <dbReference type="SAM" id="MobiDB-lite"/>
    </source>
</evidence>
<dbReference type="EMBL" id="AHZU02000998">
    <property type="protein sequence ID" value="KFG37596.1"/>
    <property type="molecule type" value="Genomic_DNA"/>
</dbReference>
<keyword evidence="3" id="KW-0648">Protein biosynthesis</keyword>
<evidence type="ECO:0000313" key="7">
    <source>
        <dbReference type="Proteomes" id="UP000028837"/>
    </source>
</evidence>
<comment type="similarity">
    <text evidence="1">Belongs to the prokaryotic/mitochondrial release factor family.</text>
</comment>
<keyword evidence="2" id="KW-0488">Methylation</keyword>
<feature type="region of interest" description="Disordered" evidence="4">
    <location>
        <begin position="443"/>
        <end position="467"/>
    </location>
</feature>
<accession>A0A086JZM8</accession>
<reference evidence="6 7" key="1">
    <citation type="submission" date="2014-02" db="EMBL/GenBank/DDBJ databases">
        <authorList>
            <person name="Sibley D."/>
            <person name="Venepally P."/>
            <person name="Karamycheva S."/>
            <person name="Hadjithomas M."/>
            <person name="Khan A."/>
            <person name="Brunk B."/>
            <person name="Roos D."/>
            <person name="Caler E."/>
            <person name="Lorenzi H."/>
        </authorList>
    </citation>
    <scope>NUCLEOTIDE SEQUENCE [LARGE SCALE GENOMIC DNA]</scope>
    <source>
        <strain evidence="6 7">GAB2-2007-GAL-DOM2</strain>
    </source>
</reference>
<gene>
    <name evidence="6" type="ORF">TGDOM2_314270</name>
</gene>
<protein>
    <submittedName>
        <fullName evidence="6">Peptidyl-tRNA hydrolase domain-containing protein</fullName>
    </submittedName>
</protein>
<evidence type="ECO:0000256" key="1">
    <source>
        <dbReference type="ARBA" id="ARBA00010835"/>
    </source>
</evidence>
<evidence type="ECO:0000313" key="6">
    <source>
        <dbReference type="EMBL" id="KFG37596.1"/>
    </source>
</evidence>
<dbReference type="InterPro" id="IPR000352">
    <property type="entry name" value="Pep_chain_release_fac_I"/>
</dbReference>
<dbReference type="InterPro" id="IPR045853">
    <property type="entry name" value="Pep_chain_release_fac_I_sf"/>
</dbReference>
<dbReference type="Proteomes" id="UP000028837">
    <property type="component" value="Unassembled WGS sequence"/>
</dbReference>
<feature type="region of interest" description="Disordered" evidence="4">
    <location>
        <begin position="334"/>
        <end position="390"/>
    </location>
</feature>